<evidence type="ECO:0000313" key="4">
    <source>
        <dbReference type="Proteomes" id="UP000460221"/>
    </source>
</evidence>
<reference evidence="3 4" key="1">
    <citation type="submission" date="2019-11" db="EMBL/GenBank/DDBJ databases">
        <authorList>
            <person name="Jiang L.-Q."/>
        </authorList>
    </citation>
    <scope>NUCLEOTIDE SEQUENCE [LARGE SCALE GENOMIC DNA]</scope>
    <source>
        <strain evidence="3 4">YIM 132087</strain>
    </source>
</reference>
<feature type="binding site" evidence="2">
    <location>
        <position position="60"/>
    </location>
    <ligand>
        <name>substrate</name>
    </ligand>
</feature>
<dbReference type="SUPFAM" id="SSF53254">
    <property type="entry name" value="Phosphoglycerate mutase-like"/>
    <property type="match status" value="1"/>
</dbReference>
<accession>A0A7K1FG41</accession>
<dbReference type="RefSeq" id="WP_154767011.1">
    <property type="nucleotide sequence ID" value="NZ_WLYK01000001.1"/>
</dbReference>
<evidence type="ECO:0000313" key="3">
    <source>
        <dbReference type="EMBL" id="MTD13068.1"/>
    </source>
</evidence>
<name>A0A7K1FG41_9ACTN</name>
<dbReference type="InterPro" id="IPR050275">
    <property type="entry name" value="PGM_Phosphatase"/>
</dbReference>
<evidence type="ECO:0000256" key="2">
    <source>
        <dbReference type="PIRSR" id="PIRSR613078-2"/>
    </source>
</evidence>
<dbReference type="PANTHER" id="PTHR48100">
    <property type="entry name" value="BROAD-SPECIFICITY PHOSPHATASE YOR283W-RELATED"/>
    <property type="match status" value="1"/>
</dbReference>
<dbReference type="PANTHER" id="PTHR48100:SF1">
    <property type="entry name" value="HISTIDINE PHOSPHATASE FAMILY PROTEIN-RELATED"/>
    <property type="match status" value="1"/>
</dbReference>
<dbReference type="SMART" id="SM00855">
    <property type="entry name" value="PGAM"/>
    <property type="match status" value="1"/>
</dbReference>
<feature type="active site" description="Tele-phosphohistidine intermediate" evidence="1">
    <location>
        <position position="10"/>
    </location>
</feature>
<dbReference type="Proteomes" id="UP000460221">
    <property type="component" value="Unassembled WGS sequence"/>
</dbReference>
<sequence length="206" mass="21901">MSRRLHLVRHGRSTWNEQGLVQGQTAAPELTERGREQAHAAAAQLAGVDATLLLTSDLTRAAQTADIIGAALGLTPVPTPALREMHLGEWQGLTTQQAGIRWGEWFGRDPWTEQGGQSRRRVPGGESIDDVGTRMAGLLSSPEICSAGGDVVLVGHGDTIRVALSLLDRRALHDMEWIPVDNGQVISRAAPDPAGSIGSRPGSGTR</sequence>
<protein>
    <submittedName>
        <fullName evidence="3">Histidine phosphatase family protein</fullName>
    </submittedName>
</protein>
<feature type="active site" description="Proton donor/acceptor" evidence="1">
    <location>
        <position position="84"/>
    </location>
</feature>
<proteinExistence type="predicted"/>
<dbReference type="InterPro" id="IPR013078">
    <property type="entry name" value="His_Pase_superF_clade-1"/>
</dbReference>
<dbReference type="Gene3D" id="3.40.50.1240">
    <property type="entry name" value="Phosphoglycerate mutase-like"/>
    <property type="match status" value="1"/>
</dbReference>
<dbReference type="Pfam" id="PF00300">
    <property type="entry name" value="His_Phos_1"/>
    <property type="match status" value="1"/>
</dbReference>
<comment type="caution">
    <text evidence="3">The sequence shown here is derived from an EMBL/GenBank/DDBJ whole genome shotgun (WGS) entry which is preliminary data.</text>
</comment>
<keyword evidence="4" id="KW-1185">Reference proteome</keyword>
<dbReference type="AlphaFoldDB" id="A0A7K1FG41"/>
<dbReference type="CDD" id="cd07067">
    <property type="entry name" value="HP_PGM_like"/>
    <property type="match status" value="1"/>
</dbReference>
<organism evidence="3 4">
    <name type="scientific">Nakamurella alba</name>
    <dbReference type="NCBI Taxonomy" id="2665158"/>
    <lineage>
        <taxon>Bacteria</taxon>
        <taxon>Bacillati</taxon>
        <taxon>Actinomycetota</taxon>
        <taxon>Actinomycetes</taxon>
        <taxon>Nakamurellales</taxon>
        <taxon>Nakamurellaceae</taxon>
        <taxon>Nakamurella</taxon>
    </lineage>
</organism>
<dbReference type="GO" id="GO:0005737">
    <property type="term" value="C:cytoplasm"/>
    <property type="evidence" value="ECO:0007669"/>
    <property type="project" value="TreeGrafter"/>
</dbReference>
<dbReference type="PIRSF" id="PIRSF000709">
    <property type="entry name" value="6PFK_2-Ptase"/>
    <property type="match status" value="1"/>
</dbReference>
<feature type="binding site" evidence="2">
    <location>
        <begin position="9"/>
        <end position="16"/>
    </location>
    <ligand>
        <name>substrate</name>
    </ligand>
</feature>
<dbReference type="GO" id="GO:0016791">
    <property type="term" value="F:phosphatase activity"/>
    <property type="evidence" value="ECO:0007669"/>
    <property type="project" value="TreeGrafter"/>
</dbReference>
<evidence type="ECO:0000256" key="1">
    <source>
        <dbReference type="PIRSR" id="PIRSR613078-1"/>
    </source>
</evidence>
<dbReference type="EMBL" id="WLYK01000001">
    <property type="protein sequence ID" value="MTD13068.1"/>
    <property type="molecule type" value="Genomic_DNA"/>
</dbReference>
<gene>
    <name evidence="3" type="ORF">GIS00_03790</name>
</gene>
<dbReference type="InterPro" id="IPR029033">
    <property type="entry name" value="His_PPase_superfam"/>
</dbReference>